<organism evidence="1 2">
    <name type="scientific">Candidatus Muproteobacteria bacterium RBG_16_60_9</name>
    <dbReference type="NCBI Taxonomy" id="1817755"/>
    <lineage>
        <taxon>Bacteria</taxon>
        <taxon>Pseudomonadati</taxon>
        <taxon>Pseudomonadota</taxon>
        <taxon>Candidatus Muproteobacteria</taxon>
    </lineage>
</organism>
<accession>A0A1F6UY08</accession>
<reference evidence="1 2" key="1">
    <citation type="journal article" date="2016" name="Nat. Commun.">
        <title>Thousands of microbial genomes shed light on interconnected biogeochemical processes in an aquifer system.</title>
        <authorList>
            <person name="Anantharaman K."/>
            <person name="Brown C.T."/>
            <person name="Hug L.A."/>
            <person name="Sharon I."/>
            <person name="Castelle C.J."/>
            <person name="Probst A.J."/>
            <person name="Thomas B.C."/>
            <person name="Singh A."/>
            <person name="Wilkins M.J."/>
            <person name="Karaoz U."/>
            <person name="Brodie E.L."/>
            <person name="Williams K.H."/>
            <person name="Hubbard S.S."/>
            <person name="Banfield J.F."/>
        </authorList>
    </citation>
    <scope>NUCLEOTIDE SEQUENCE [LARGE SCALE GENOMIC DNA]</scope>
</reference>
<proteinExistence type="predicted"/>
<dbReference type="EMBL" id="MFSP01000181">
    <property type="protein sequence ID" value="OGI62219.1"/>
    <property type="molecule type" value="Genomic_DNA"/>
</dbReference>
<evidence type="ECO:0000313" key="2">
    <source>
        <dbReference type="Proteomes" id="UP000179076"/>
    </source>
</evidence>
<gene>
    <name evidence="1" type="ORF">A2W18_10935</name>
</gene>
<dbReference type="AlphaFoldDB" id="A0A1F6UY08"/>
<comment type="caution">
    <text evidence="1">The sequence shown here is derived from an EMBL/GenBank/DDBJ whole genome shotgun (WGS) entry which is preliminary data.</text>
</comment>
<evidence type="ECO:0000313" key="1">
    <source>
        <dbReference type="EMBL" id="OGI62219.1"/>
    </source>
</evidence>
<name>A0A1F6UY08_9PROT</name>
<dbReference type="Proteomes" id="UP000179076">
    <property type="component" value="Unassembled WGS sequence"/>
</dbReference>
<sequence>MAVSGAVDWLPDVAFVPDQAPEAVHDVAFVEDQVNVEELPLGMLVGLALKVSVGGGNTVTVMLRVIAPPAPVQLKSNVLVFASAPVDALAIVAFVPDHAPEAVQDVALVEDQVSVAAFPTNTLVGLALKATIGNEGGCGVFCTVTVAV</sequence>
<protein>
    <submittedName>
        <fullName evidence="1">Uncharacterized protein</fullName>
    </submittedName>
</protein>